<dbReference type="OrthoDB" id="251278at2"/>
<feature type="compositionally biased region" description="Low complexity" evidence="1">
    <location>
        <begin position="415"/>
        <end position="451"/>
    </location>
</feature>
<accession>A0A5B9WDJ4</accession>
<name>A0A5B9WDJ4_9BACT</name>
<dbReference type="Proteomes" id="UP000324233">
    <property type="component" value="Chromosome"/>
</dbReference>
<gene>
    <name evidence="3" type="ORF">OJF2_68970</name>
</gene>
<evidence type="ECO:0000313" key="4">
    <source>
        <dbReference type="Proteomes" id="UP000324233"/>
    </source>
</evidence>
<dbReference type="RefSeq" id="WP_148597754.1">
    <property type="nucleotide sequence ID" value="NZ_CP042997.1"/>
</dbReference>
<evidence type="ECO:0008006" key="5">
    <source>
        <dbReference type="Google" id="ProtNLM"/>
    </source>
</evidence>
<dbReference type="AlphaFoldDB" id="A0A5B9WDJ4"/>
<proteinExistence type="predicted"/>
<keyword evidence="2" id="KW-0732">Signal</keyword>
<evidence type="ECO:0000313" key="3">
    <source>
        <dbReference type="EMBL" id="QEH38299.1"/>
    </source>
</evidence>
<feature type="region of interest" description="Disordered" evidence="1">
    <location>
        <begin position="161"/>
        <end position="183"/>
    </location>
</feature>
<protein>
    <recommendedName>
        <fullName evidence="5">Cytochrome c domain-containing protein</fullName>
    </recommendedName>
</protein>
<organism evidence="3 4">
    <name type="scientific">Aquisphaera giovannonii</name>
    <dbReference type="NCBI Taxonomy" id="406548"/>
    <lineage>
        <taxon>Bacteria</taxon>
        <taxon>Pseudomonadati</taxon>
        <taxon>Planctomycetota</taxon>
        <taxon>Planctomycetia</taxon>
        <taxon>Isosphaerales</taxon>
        <taxon>Isosphaeraceae</taxon>
        <taxon>Aquisphaera</taxon>
    </lineage>
</organism>
<feature type="compositionally biased region" description="Low complexity" evidence="1">
    <location>
        <begin position="324"/>
        <end position="334"/>
    </location>
</feature>
<dbReference type="KEGG" id="agv:OJF2_68970"/>
<feature type="chain" id="PRO_5022853779" description="Cytochrome c domain-containing protein" evidence="2">
    <location>
        <begin position="27"/>
        <end position="494"/>
    </location>
</feature>
<dbReference type="PROSITE" id="PS51257">
    <property type="entry name" value="PROKAR_LIPOPROTEIN"/>
    <property type="match status" value="1"/>
</dbReference>
<sequence precursor="true">MLKFSRNTTLAFVAASALGLGACARAAVDDEPAASPPGKSDRIALLVDGQVVKGAVREEGRTVIVSQPVGSKKFPKKRVEKVFDSMEQVYAYKVEQLPAEDFDERIKLARWCLLHKLQPQAREQLQAILDQSADHRVAKAMITALDQEQARLALAGKQDPELQQAGAEQVQPQGDGAAAARPGTLDPSVIAGARRGMGVSDLPVVFDLPQAQAVRVAEEFKRYVHPVLQASCARCHNERYEGTFQLVQFKTKLDRTPEALRANLDATLKLIDQENPARSELLSSTLRAHGRGPNPRPIFQGSNDTSYRILATWANKLQARPARDASAPARPASPGGESDETFASQRGRIAAGPSSITGPTSRPFPTGPVINKSTPPVRAVPGRGMVVDNSNDPAEFPVPFAVSGARPPASPATKPALAGRPRAATPPAKPAPAAASPADDGVVPASAPADAAGDDTGDEPPLPEPGKKPKKPVKLDPGLLQKALQLRNQGRASD</sequence>
<reference evidence="3 4" key="1">
    <citation type="submission" date="2019-08" db="EMBL/GenBank/DDBJ databases">
        <title>Deep-cultivation of Planctomycetes and their phenomic and genomic characterization uncovers novel biology.</title>
        <authorList>
            <person name="Wiegand S."/>
            <person name="Jogler M."/>
            <person name="Boedeker C."/>
            <person name="Pinto D."/>
            <person name="Vollmers J."/>
            <person name="Rivas-Marin E."/>
            <person name="Kohn T."/>
            <person name="Peeters S.H."/>
            <person name="Heuer A."/>
            <person name="Rast P."/>
            <person name="Oberbeckmann S."/>
            <person name="Bunk B."/>
            <person name="Jeske O."/>
            <person name="Meyerdierks A."/>
            <person name="Storesund J.E."/>
            <person name="Kallscheuer N."/>
            <person name="Luecker S."/>
            <person name="Lage O.M."/>
            <person name="Pohl T."/>
            <person name="Merkel B.J."/>
            <person name="Hornburger P."/>
            <person name="Mueller R.-W."/>
            <person name="Bruemmer F."/>
            <person name="Labrenz M."/>
            <person name="Spormann A.M."/>
            <person name="Op den Camp H."/>
            <person name="Overmann J."/>
            <person name="Amann R."/>
            <person name="Jetten M.S.M."/>
            <person name="Mascher T."/>
            <person name="Medema M.H."/>
            <person name="Devos D.P."/>
            <person name="Kaster A.-K."/>
            <person name="Ovreas L."/>
            <person name="Rohde M."/>
            <person name="Galperin M.Y."/>
            <person name="Jogler C."/>
        </authorList>
    </citation>
    <scope>NUCLEOTIDE SEQUENCE [LARGE SCALE GENOMIC DNA]</scope>
    <source>
        <strain evidence="3 4">OJF2</strain>
    </source>
</reference>
<feature type="signal peptide" evidence="2">
    <location>
        <begin position="1"/>
        <end position="26"/>
    </location>
</feature>
<dbReference type="EMBL" id="CP042997">
    <property type="protein sequence ID" value="QEH38299.1"/>
    <property type="molecule type" value="Genomic_DNA"/>
</dbReference>
<evidence type="ECO:0000256" key="2">
    <source>
        <dbReference type="SAM" id="SignalP"/>
    </source>
</evidence>
<keyword evidence="4" id="KW-1185">Reference proteome</keyword>
<evidence type="ECO:0000256" key="1">
    <source>
        <dbReference type="SAM" id="MobiDB-lite"/>
    </source>
</evidence>
<feature type="region of interest" description="Disordered" evidence="1">
    <location>
        <begin position="318"/>
        <end position="494"/>
    </location>
</feature>